<reference evidence="1 2" key="1">
    <citation type="journal article" date="2015" name="Genome Announc.">
        <title>Draft Genome Sequence of a Heterotrophic Facultative Anaerobic Thermophilic Bacterium, Ardenticatena maritima Strain 110ST.</title>
        <authorList>
            <person name="Kawaichi S."/>
            <person name="Yoshida T."/>
            <person name="Sako Y."/>
            <person name="Nakamura R."/>
        </authorList>
    </citation>
    <scope>NUCLEOTIDE SEQUENCE [LARGE SCALE GENOMIC DNA]</scope>
    <source>
        <strain evidence="1 2">110S</strain>
    </source>
</reference>
<dbReference type="AlphaFoldDB" id="A0A0M8K9B9"/>
<proteinExistence type="predicted"/>
<organism evidence="1 2">
    <name type="scientific">Ardenticatena maritima</name>
    <dbReference type="NCBI Taxonomy" id="872965"/>
    <lineage>
        <taxon>Bacteria</taxon>
        <taxon>Bacillati</taxon>
        <taxon>Chloroflexota</taxon>
        <taxon>Ardenticatenia</taxon>
        <taxon>Ardenticatenales</taxon>
        <taxon>Ardenticatenaceae</taxon>
        <taxon>Ardenticatena</taxon>
    </lineage>
</organism>
<evidence type="ECO:0000313" key="1">
    <source>
        <dbReference type="EMBL" id="GAP62936.1"/>
    </source>
</evidence>
<accession>A0A0M8K9B9</accession>
<dbReference type="EMBL" id="BBZA01000092">
    <property type="protein sequence ID" value="GAP62936.1"/>
    <property type="molecule type" value="Genomic_DNA"/>
</dbReference>
<gene>
    <name evidence="1" type="ORF">ARMA_1359</name>
</gene>
<protein>
    <submittedName>
        <fullName evidence="1">Uncharacterized protein</fullName>
    </submittedName>
</protein>
<reference evidence="2" key="2">
    <citation type="submission" date="2015-08" db="EMBL/GenBank/DDBJ databases">
        <title>Draft Genome Sequence of a Heterotrophic Facultative Anaerobic Bacterium Ardenticatena maritima Strain 110S.</title>
        <authorList>
            <person name="Kawaichi S."/>
            <person name="Yoshida T."/>
            <person name="Sako Y."/>
            <person name="Nakamura R."/>
        </authorList>
    </citation>
    <scope>NUCLEOTIDE SEQUENCE [LARGE SCALE GENOMIC DNA]</scope>
    <source>
        <strain evidence="2">110S</strain>
    </source>
</reference>
<sequence>MVAPLPAAPSLSQFAILREYRCVCEMRHKSGVRRYALFSRTMLPS</sequence>
<dbReference type="InParanoid" id="A0A0M8K9B9"/>
<keyword evidence="2" id="KW-1185">Reference proteome</keyword>
<evidence type="ECO:0000313" key="2">
    <source>
        <dbReference type="Proteomes" id="UP000037784"/>
    </source>
</evidence>
<dbReference type="Proteomes" id="UP000037784">
    <property type="component" value="Unassembled WGS sequence"/>
</dbReference>
<name>A0A0M8K9B9_9CHLR</name>
<comment type="caution">
    <text evidence="1">The sequence shown here is derived from an EMBL/GenBank/DDBJ whole genome shotgun (WGS) entry which is preliminary data.</text>
</comment>